<accession>A0A3S1BBJ2</accession>
<reference evidence="3" key="1">
    <citation type="submission" date="2018-12" db="EMBL/GenBank/DDBJ databases">
        <authorList>
            <person name="Will S."/>
            <person name="Neumann-Schaal M."/>
            <person name="Henke P."/>
        </authorList>
    </citation>
    <scope>NUCLEOTIDE SEQUENCE</scope>
    <source>
        <strain evidence="3">PCC 7102</strain>
    </source>
</reference>
<dbReference type="Proteomes" id="UP000271624">
    <property type="component" value="Unassembled WGS sequence"/>
</dbReference>
<protein>
    <recommendedName>
        <fullName evidence="2">Lantibiotic biosynthesis protein dehydration domain-containing protein</fullName>
    </recommendedName>
</protein>
<dbReference type="InterPro" id="IPR017146">
    <property type="entry name" value="Lanti_2_LanM"/>
</dbReference>
<organism evidence="3 4">
    <name type="scientific">Dulcicalothrix desertica PCC 7102</name>
    <dbReference type="NCBI Taxonomy" id="232991"/>
    <lineage>
        <taxon>Bacteria</taxon>
        <taxon>Bacillati</taxon>
        <taxon>Cyanobacteriota</taxon>
        <taxon>Cyanophyceae</taxon>
        <taxon>Nostocales</taxon>
        <taxon>Calotrichaceae</taxon>
        <taxon>Dulcicalothrix</taxon>
    </lineage>
</organism>
<dbReference type="GO" id="GO:0031179">
    <property type="term" value="P:peptide modification"/>
    <property type="evidence" value="ECO:0007669"/>
    <property type="project" value="InterPro"/>
</dbReference>
<dbReference type="InterPro" id="IPR025410">
    <property type="entry name" value="Lant_dehyd"/>
</dbReference>
<dbReference type="SUPFAM" id="SSF158745">
    <property type="entry name" value="LanC-like"/>
    <property type="match status" value="1"/>
</dbReference>
<dbReference type="EMBL" id="RSCL01000002">
    <property type="protein sequence ID" value="RUT08772.1"/>
    <property type="molecule type" value="Genomic_DNA"/>
</dbReference>
<dbReference type="GO" id="GO:0046872">
    <property type="term" value="F:metal ion binding"/>
    <property type="evidence" value="ECO:0007669"/>
    <property type="project" value="UniProtKB-KW"/>
</dbReference>
<comment type="caution">
    <text evidence="3">The sequence shown here is derived from an EMBL/GenBank/DDBJ whole genome shotgun (WGS) entry which is preliminary data.</text>
</comment>
<evidence type="ECO:0000256" key="1">
    <source>
        <dbReference type="PIRSR" id="PIRSR607822-1"/>
    </source>
</evidence>
<feature type="binding site" evidence="1">
    <location>
        <position position="580"/>
    </location>
    <ligand>
        <name>Zn(2+)</name>
        <dbReference type="ChEBI" id="CHEBI:29105"/>
    </ligand>
</feature>
<dbReference type="Pfam" id="PF05147">
    <property type="entry name" value="LANC_like"/>
    <property type="match status" value="1"/>
</dbReference>
<evidence type="ECO:0000313" key="4">
    <source>
        <dbReference type="Proteomes" id="UP000271624"/>
    </source>
</evidence>
<dbReference type="SMART" id="SM01260">
    <property type="entry name" value="LANC_like"/>
    <property type="match status" value="1"/>
</dbReference>
<dbReference type="PANTHER" id="PTHR12736:SF7">
    <property type="entry name" value="LANC-LIKE PROTEIN 3"/>
    <property type="match status" value="1"/>
</dbReference>
<dbReference type="Gene3D" id="1.50.10.10">
    <property type="match status" value="1"/>
</dbReference>
<feature type="binding site" evidence="1">
    <location>
        <position position="535"/>
    </location>
    <ligand>
        <name>Zn(2+)</name>
        <dbReference type="ChEBI" id="CHEBI:29105"/>
    </ligand>
</feature>
<dbReference type="Pfam" id="PF13575">
    <property type="entry name" value="DUF4135"/>
    <property type="match status" value="1"/>
</dbReference>
<keyword evidence="1" id="KW-0479">Metal-binding</keyword>
<dbReference type="PRINTS" id="PR01955">
    <property type="entry name" value="LANCFRANKIA"/>
</dbReference>
<dbReference type="PANTHER" id="PTHR12736">
    <property type="entry name" value="LANC-LIKE PROTEIN"/>
    <property type="match status" value="1"/>
</dbReference>
<dbReference type="CDD" id="cd04792">
    <property type="entry name" value="LanM-like"/>
    <property type="match status" value="1"/>
</dbReference>
<dbReference type="AlphaFoldDB" id="A0A3S1BBJ2"/>
<sequence length="665" mass="73576">MIRTGLLPRWEFDSKGNAIDDSGLGGVEEQEVSQSKHKWKNINTDDMVMEYETGTMSVQANTVLLNGAVVSPNHYVNEIIDGFETMYQLLSSQSQALLASDSPLLPLANQKIRFLFRNTQLYADVLEKAQQPKSLQHGIDYSIKLDVLSRAMLVVDEKPPAWSLLAFELEAMEQMDIPYFVTDSNSDALMLNNFKVTGYFKESGYDRMISRLQQMNNEDLALQVSIIRSSFQLRITQGRNNVASTGSKTAFNPDAKYELTQVELVQEALKIATYIQQRAIHAANGSVTWIGMDYNLDAQRYQLQPIGESLYDGFCGIALFLAAVAKITNDTEFKDLAIGALHELTESLLFPENSNDYPIFSQSYIGAGNGHGSIIYTLVKISELLNEPKLLELASIAATLITKEIIESDDQFDLVNGAAGAILGLLSLYNAKPDPVILEQAVSCGHHLLNNRTQSDLGLRVWTNSESLLESGYSHGAAGIAYALLQLFKVTQQTSFKEAALEAISYERSLFSPKTGNWADTEVDLQDDNFMTSWCHGAPGIALGRLGCLSVLDDPEIRQEIAVAIDTTKKFGFPKLDHLCCGNFGRIEALLVGACKLSSPELFDIAQKQAAFVVVRAKKIGNYYLFPDLNNDIFNPAFFQGAAGIGYQLLRLAYPELLPSVLLWE</sequence>
<gene>
    <name evidence="3" type="ORF">DSM106972_008250</name>
</gene>
<evidence type="ECO:0000259" key="2">
    <source>
        <dbReference type="Pfam" id="PF13575"/>
    </source>
</evidence>
<dbReference type="PIRSF" id="PIRSF037228">
    <property type="entry name" value="Lant_mod_RumM"/>
    <property type="match status" value="1"/>
</dbReference>
<proteinExistence type="predicted"/>
<dbReference type="InterPro" id="IPR012341">
    <property type="entry name" value="6hp_glycosidase-like_sf"/>
</dbReference>
<dbReference type="PRINTS" id="PR01950">
    <property type="entry name" value="LANCSUPER"/>
</dbReference>
<dbReference type="NCBIfam" id="TIGR03897">
    <property type="entry name" value="lanti_2_LanM"/>
    <property type="match status" value="1"/>
</dbReference>
<feature type="domain" description="Lantibiotic biosynthesis protein dehydration" evidence="2">
    <location>
        <begin position="2"/>
        <end position="182"/>
    </location>
</feature>
<keyword evidence="1" id="KW-0862">Zinc</keyword>
<dbReference type="GO" id="GO:0005975">
    <property type="term" value="P:carbohydrate metabolic process"/>
    <property type="evidence" value="ECO:0007669"/>
    <property type="project" value="InterPro"/>
</dbReference>
<evidence type="ECO:0000313" key="3">
    <source>
        <dbReference type="EMBL" id="RUT08772.1"/>
    </source>
</evidence>
<name>A0A3S1BBJ2_9CYAN</name>
<reference evidence="3" key="2">
    <citation type="journal article" date="2019" name="Genome Biol. Evol.">
        <title>Day and night: Metabolic profiles and evolutionary relationships of six axenic non-marine cyanobacteria.</title>
        <authorList>
            <person name="Will S.E."/>
            <person name="Henke P."/>
            <person name="Boedeker C."/>
            <person name="Huang S."/>
            <person name="Brinkmann H."/>
            <person name="Rohde M."/>
            <person name="Jarek M."/>
            <person name="Friedl T."/>
            <person name="Seufert S."/>
            <person name="Schumacher M."/>
            <person name="Overmann J."/>
            <person name="Neumann-Schaal M."/>
            <person name="Petersen J."/>
        </authorList>
    </citation>
    <scope>NUCLEOTIDE SEQUENCE [LARGE SCALE GENOMIC DNA]</scope>
    <source>
        <strain evidence="3">PCC 7102</strain>
    </source>
</reference>
<dbReference type="GO" id="GO:0005886">
    <property type="term" value="C:plasma membrane"/>
    <property type="evidence" value="ECO:0007669"/>
    <property type="project" value="TreeGrafter"/>
</dbReference>
<keyword evidence="4" id="KW-1185">Reference proteome</keyword>
<dbReference type="InterPro" id="IPR007822">
    <property type="entry name" value="LANC-like"/>
</dbReference>